<protein>
    <submittedName>
        <fullName evidence="1">Uncharacterized protein</fullName>
    </submittedName>
</protein>
<comment type="caution">
    <text evidence="1">The sequence shown here is derived from an EMBL/GenBank/DDBJ whole genome shotgun (WGS) entry which is preliminary data.</text>
</comment>
<sequence length="75" mass="8337">MDRDAAGHQSAVGVDQRRSVGRCDVVEPGGYRLDSSVGTDDRGRFLTLRQYRDVDEEISARTMRLRAPKIGKSVT</sequence>
<dbReference type="Proteomes" id="UP000219689">
    <property type="component" value="Unassembled WGS sequence"/>
</dbReference>
<gene>
    <name evidence="1" type="ORF">CP557_21435</name>
</gene>
<reference evidence="1 2" key="1">
    <citation type="submission" date="2017-09" db="EMBL/GenBank/DDBJ databases">
        <title>Genome sequences of Natrinema ejinorence JCM 13890T.</title>
        <authorList>
            <person name="Roh S.W."/>
            <person name="Kim Y.B."/>
            <person name="Kim J.Y."/>
        </authorList>
    </citation>
    <scope>NUCLEOTIDE SEQUENCE [LARGE SCALE GENOMIC DNA]</scope>
    <source>
        <strain evidence="1 2">JCM 13890</strain>
    </source>
</reference>
<dbReference type="AlphaFoldDB" id="A0A2A5QQ91"/>
<name>A0A2A5QQ91_9EURY</name>
<proteinExistence type="predicted"/>
<evidence type="ECO:0000313" key="2">
    <source>
        <dbReference type="Proteomes" id="UP000219689"/>
    </source>
</evidence>
<accession>A0A2A5QQ91</accession>
<dbReference type="EMBL" id="NXNI01000002">
    <property type="protein sequence ID" value="PCR89028.1"/>
    <property type="molecule type" value="Genomic_DNA"/>
</dbReference>
<organism evidence="1 2">
    <name type="scientific">Natrinema ejinorense</name>
    <dbReference type="NCBI Taxonomy" id="373386"/>
    <lineage>
        <taxon>Archaea</taxon>
        <taxon>Methanobacteriati</taxon>
        <taxon>Methanobacteriota</taxon>
        <taxon>Stenosarchaea group</taxon>
        <taxon>Halobacteria</taxon>
        <taxon>Halobacteriales</taxon>
        <taxon>Natrialbaceae</taxon>
        <taxon>Natrinema</taxon>
    </lineage>
</organism>
<keyword evidence="2" id="KW-1185">Reference proteome</keyword>
<evidence type="ECO:0000313" key="1">
    <source>
        <dbReference type="EMBL" id="PCR89028.1"/>
    </source>
</evidence>